<dbReference type="EMBL" id="CP053015">
    <property type="protein sequence ID" value="QJQ31695.1"/>
    <property type="molecule type" value="Genomic_DNA"/>
</dbReference>
<accession>A0A6M4ARL5</accession>
<dbReference type="Gene3D" id="1.50.10.100">
    <property type="entry name" value="Chondroitin AC/alginate lyase"/>
    <property type="match status" value="1"/>
</dbReference>
<protein>
    <submittedName>
        <fullName evidence="4">Heparinase</fullName>
    </submittedName>
</protein>
<dbReference type="RefSeq" id="WP_169944013.1">
    <property type="nucleotide sequence ID" value="NZ_CP053015.1"/>
</dbReference>
<feature type="compositionally biased region" description="Basic and acidic residues" evidence="2">
    <location>
        <begin position="30"/>
        <end position="39"/>
    </location>
</feature>
<dbReference type="InterPro" id="IPR012480">
    <property type="entry name" value="Hepar_II_III_C"/>
</dbReference>
<evidence type="ECO:0000256" key="2">
    <source>
        <dbReference type="SAM" id="MobiDB-lite"/>
    </source>
</evidence>
<dbReference type="Pfam" id="PF07940">
    <property type="entry name" value="Hepar_II_III_C"/>
    <property type="match status" value="1"/>
</dbReference>
<dbReference type="InterPro" id="IPR008929">
    <property type="entry name" value="Chondroitin_lyas"/>
</dbReference>
<dbReference type="Gene3D" id="2.70.98.70">
    <property type="match status" value="1"/>
</dbReference>
<evidence type="ECO:0000256" key="1">
    <source>
        <dbReference type="ARBA" id="ARBA00004196"/>
    </source>
</evidence>
<organism evidence="4 5">
    <name type="scientific">Sphingomonas lacunae</name>
    <dbReference type="NCBI Taxonomy" id="2698828"/>
    <lineage>
        <taxon>Bacteria</taxon>
        <taxon>Pseudomonadati</taxon>
        <taxon>Pseudomonadota</taxon>
        <taxon>Alphaproteobacteria</taxon>
        <taxon>Sphingomonadales</taxon>
        <taxon>Sphingomonadaceae</taxon>
        <taxon>Sphingomonas</taxon>
    </lineage>
</organism>
<evidence type="ECO:0000313" key="5">
    <source>
        <dbReference type="Proteomes" id="UP000503018"/>
    </source>
</evidence>
<dbReference type="GO" id="GO:0016829">
    <property type="term" value="F:lyase activity"/>
    <property type="evidence" value="ECO:0007669"/>
    <property type="project" value="InterPro"/>
</dbReference>
<evidence type="ECO:0000313" key="4">
    <source>
        <dbReference type="EMBL" id="QJQ31695.1"/>
    </source>
</evidence>
<reference evidence="4 5" key="1">
    <citation type="submission" date="2020-01" db="EMBL/GenBank/DDBJ databases">
        <title>Sphingomonas sp. strain CSW-10.</title>
        <authorList>
            <person name="Chen W.-M."/>
        </authorList>
    </citation>
    <scope>NUCLEOTIDE SEQUENCE [LARGE SCALE GENOMIC DNA]</scope>
    <source>
        <strain evidence="4 5">CSW-10</strain>
    </source>
</reference>
<dbReference type="AlphaFoldDB" id="A0A6M4ARL5"/>
<proteinExistence type="predicted"/>
<keyword evidence="5" id="KW-1185">Reference proteome</keyword>
<evidence type="ECO:0000259" key="3">
    <source>
        <dbReference type="Pfam" id="PF07940"/>
    </source>
</evidence>
<dbReference type="GO" id="GO:0030313">
    <property type="term" value="C:cell envelope"/>
    <property type="evidence" value="ECO:0007669"/>
    <property type="project" value="UniProtKB-SubCell"/>
</dbReference>
<dbReference type="KEGG" id="slan:GV829_03925"/>
<comment type="subcellular location">
    <subcellularLocation>
        <location evidence="1">Cell envelope</location>
    </subcellularLocation>
</comment>
<gene>
    <name evidence="4" type="ORF">GV829_03925</name>
</gene>
<sequence length="609" mass="65429">MRHEADIAPPARGSELPAGELDRGPTPVHNDVDRFDSGDSVETGKRLIRLSEDRGASLADRIAARFYRLTWRTPLHALRLRGRFPLKLLGVPEDPIPGDPMAGKALRAGHFLYRGLKLPTARLDFANLPVPPAFADYIHSFAWLRDLASAGTRTDVAPIAEALQRRWIEAHDETIAEPAWRPDNAGWRILFWLAYAPALLSTDDHVHRSRVLNGIARTARHLDRTADSVRPGVPQLVAWAGIVAAGLSLPGGEPRRSFGEAGLRRALLGCFYADGGTISRAPAMQADAIAVLSMLVRVYALRRLDAPAWIHETLAVAVPALTALTHGDGGLGSWQGSGAMRPDAVDAIVKASGIRARPLRQARDWGYQRLTAGRSLLQVDAAPPPVARATDAGCASTLAIEFSDGPHRLIVNCGGAALAGALIPAELARGLRTTAAHSTLTLGDQNSTAILPDGTLGKGVTQVEIDRREISGEGGGASRLELSHDGYVKRHGFAHRRLLILANSGKELRGEDMLVPQGRKRRGDALEFVIRFHLGPDIEPSMTADGQAALLRITNGAMWQLRCAGASMRIEESLWVDGDGRPTPTYQLELTGTTPAGGASVGWLLRCIG</sequence>
<name>A0A6M4ARL5_9SPHN</name>
<feature type="region of interest" description="Disordered" evidence="2">
    <location>
        <begin position="1"/>
        <end position="39"/>
    </location>
</feature>
<feature type="domain" description="Heparinase II/III-like C-terminal" evidence="3">
    <location>
        <begin position="356"/>
        <end position="603"/>
    </location>
</feature>
<dbReference type="Proteomes" id="UP000503018">
    <property type="component" value="Chromosome"/>
</dbReference>